<feature type="compositionally biased region" description="Acidic residues" evidence="1">
    <location>
        <begin position="29"/>
        <end position="40"/>
    </location>
</feature>
<gene>
    <name evidence="2" type="ORF">JOF54_002096</name>
</gene>
<evidence type="ECO:0000313" key="3">
    <source>
        <dbReference type="Proteomes" id="UP000758168"/>
    </source>
</evidence>
<dbReference type="EMBL" id="JAGIOB010000001">
    <property type="protein sequence ID" value="MBP2417174.1"/>
    <property type="molecule type" value="Genomic_DNA"/>
</dbReference>
<accession>A0ABS4Z807</accession>
<reference evidence="2 3" key="1">
    <citation type="submission" date="2021-03" db="EMBL/GenBank/DDBJ databases">
        <title>Sequencing the genomes of 1000 actinobacteria strains.</title>
        <authorList>
            <person name="Klenk H.-P."/>
        </authorList>
    </citation>
    <scope>NUCLEOTIDE SEQUENCE [LARGE SCALE GENOMIC DNA]</scope>
    <source>
        <strain evidence="2 3">DSM 12936</strain>
    </source>
</reference>
<evidence type="ECO:0008006" key="4">
    <source>
        <dbReference type="Google" id="ProtNLM"/>
    </source>
</evidence>
<protein>
    <recommendedName>
        <fullName evidence="4">DUF5709 domain-containing protein</fullName>
    </recommendedName>
</protein>
<keyword evidence="3" id="KW-1185">Reference proteome</keyword>
<feature type="region of interest" description="Disordered" evidence="1">
    <location>
        <begin position="1"/>
        <end position="60"/>
    </location>
</feature>
<sequence length="116" mass="11808">MSLPSASDPTDPGANLSGASDPGAADEAAFSEDVLEPEDDPGLHHVRSEGRGMPLHPDDDALEAAVERDRVAAGLADYAPVDVPPATDPLPEGTDPAVDLAQRGLLGDTAVDDGED</sequence>
<feature type="region of interest" description="Disordered" evidence="1">
    <location>
        <begin position="76"/>
        <end position="100"/>
    </location>
</feature>
<evidence type="ECO:0000256" key="1">
    <source>
        <dbReference type="SAM" id="MobiDB-lite"/>
    </source>
</evidence>
<evidence type="ECO:0000313" key="2">
    <source>
        <dbReference type="EMBL" id="MBP2417174.1"/>
    </source>
</evidence>
<organism evidence="2 3">
    <name type="scientific">Microlunatus capsulatus</name>
    <dbReference type="NCBI Taxonomy" id="99117"/>
    <lineage>
        <taxon>Bacteria</taxon>
        <taxon>Bacillati</taxon>
        <taxon>Actinomycetota</taxon>
        <taxon>Actinomycetes</taxon>
        <taxon>Propionibacteriales</taxon>
        <taxon>Propionibacteriaceae</taxon>
        <taxon>Microlunatus</taxon>
    </lineage>
</organism>
<comment type="caution">
    <text evidence="2">The sequence shown here is derived from an EMBL/GenBank/DDBJ whole genome shotgun (WGS) entry which is preliminary data.</text>
</comment>
<dbReference type="RefSeq" id="WP_210055432.1">
    <property type="nucleotide sequence ID" value="NZ_BAAAMH010000009.1"/>
</dbReference>
<proteinExistence type="predicted"/>
<feature type="compositionally biased region" description="Basic and acidic residues" evidence="1">
    <location>
        <begin position="41"/>
        <end position="50"/>
    </location>
</feature>
<name>A0ABS4Z807_9ACTN</name>
<dbReference type="Proteomes" id="UP000758168">
    <property type="component" value="Unassembled WGS sequence"/>
</dbReference>